<organism evidence="2">
    <name type="scientific">Gemmata sp. Wa1-1</name>
    <dbReference type="NCBI Taxonomy" id="235140"/>
    <lineage>
        <taxon>Bacteria</taxon>
        <taxon>Pseudomonadati</taxon>
        <taxon>Planctomycetota</taxon>
        <taxon>Planctomycetia</taxon>
        <taxon>Gemmatales</taxon>
        <taxon>Gemmataceae</taxon>
        <taxon>Gemmata</taxon>
    </lineage>
</organism>
<sequence length="159" mass="17157">MGALDKDMKNMGTTVVMAVWRKGGEMFVAGVGDSRCYLVRNKRISQLTVDHSLAQALVEAKTISPAEAKDHRFRNVLWKYLGSKEVGEGPEVAVVQLQANDRLLLCTDGLTGVVTDDDLAAFVTAATDMQQCAEGLGQLALDQNSRDNVSCVVIEVVEG</sequence>
<dbReference type="InterPro" id="IPR001932">
    <property type="entry name" value="PPM-type_phosphatase-like_dom"/>
</dbReference>
<proteinExistence type="predicted"/>
<dbReference type="SMART" id="SM00331">
    <property type="entry name" value="PP2C_SIG"/>
    <property type="match status" value="1"/>
</dbReference>
<dbReference type="CDD" id="cd00143">
    <property type="entry name" value="PP2Cc"/>
    <property type="match status" value="1"/>
</dbReference>
<reference evidence="2" key="1">
    <citation type="journal article" date="2005" name="FEMS Microbiol. Lett.">
        <title>Eukaryotic signature proteins of Prosthecobacter dejongeii and Gemmata sp. Wa-1 as revealed by in silico analysis.</title>
        <authorList>
            <person name="Staley J.T."/>
            <person name="Bouzek H."/>
            <person name="Jenkins C."/>
        </authorList>
    </citation>
    <scope>NUCLEOTIDE SEQUENCE</scope>
    <source>
        <strain evidence="2">Wa1-1</strain>
    </source>
</reference>
<dbReference type="EMBL" id="AY738478">
    <property type="protein sequence ID" value="AAX07505.1"/>
    <property type="molecule type" value="Genomic_DNA"/>
</dbReference>
<dbReference type="PROSITE" id="PS51746">
    <property type="entry name" value="PPM_2"/>
    <property type="match status" value="1"/>
</dbReference>
<accession>Q5EUH7</accession>
<dbReference type="AlphaFoldDB" id="Q5EUH7"/>
<reference evidence="2" key="2">
    <citation type="submission" date="2005-02" db="EMBL/GenBank/DDBJ databases">
        <authorList>
            <person name="Campbell J.W."/>
        </authorList>
    </citation>
    <scope>NUCLEOTIDE SEQUENCE</scope>
    <source>
        <strain evidence="2">Wa1-1</strain>
    </source>
</reference>
<protein>
    <submittedName>
        <fullName evidence="2">Serine/threonine protein phosphatase</fullName>
    </submittedName>
</protein>
<dbReference type="Gene3D" id="3.60.40.10">
    <property type="entry name" value="PPM-type phosphatase domain"/>
    <property type="match status" value="1"/>
</dbReference>
<dbReference type="Pfam" id="PF00481">
    <property type="entry name" value="PP2C"/>
    <property type="match status" value="1"/>
</dbReference>
<dbReference type="InterPro" id="IPR036457">
    <property type="entry name" value="PPM-type-like_dom_sf"/>
</dbReference>
<dbReference type="SUPFAM" id="SSF81606">
    <property type="entry name" value="PP2C-like"/>
    <property type="match status" value="1"/>
</dbReference>
<feature type="domain" description="PPM-type phosphatase" evidence="1">
    <location>
        <begin position="1"/>
        <end position="156"/>
    </location>
</feature>
<dbReference type="PANTHER" id="PTHR47992">
    <property type="entry name" value="PROTEIN PHOSPHATASE"/>
    <property type="match status" value="1"/>
</dbReference>
<name>Q5EUH7_9BACT</name>
<evidence type="ECO:0000313" key="2">
    <source>
        <dbReference type="EMBL" id="AAX07505.1"/>
    </source>
</evidence>
<dbReference type="SMART" id="SM00332">
    <property type="entry name" value="PP2Cc"/>
    <property type="match status" value="1"/>
</dbReference>
<dbReference type="InterPro" id="IPR015655">
    <property type="entry name" value="PP2C"/>
</dbReference>
<evidence type="ECO:0000259" key="1">
    <source>
        <dbReference type="PROSITE" id="PS51746"/>
    </source>
</evidence>
<dbReference type="GO" id="GO:0004722">
    <property type="term" value="F:protein serine/threonine phosphatase activity"/>
    <property type="evidence" value="ECO:0007669"/>
    <property type="project" value="InterPro"/>
</dbReference>